<evidence type="ECO:0000313" key="1">
    <source>
        <dbReference type="EMBL" id="EYU41120.1"/>
    </source>
</evidence>
<protein>
    <submittedName>
        <fullName evidence="1">Uncharacterized protein</fullName>
    </submittedName>
</protein>
<evidence type="ECO:0000313" key="2">
    <source>
        <dbReference type="Proteomes" id="UP000030748"/>
    </source>
</evidence>
<organism evidence="1 2">
    <name type="scientific">Erythranthe guttata</name>
    <name type="common">Yellow monkey flower</name>
    <name type="synonym">Mimulus guttatus</name>
    <dbReference type="NCBI Taxonomy" id="4155"/>
    <lineage>
        <taxon>Eukaryota</taxon>
        <taxon>Viridiplantae</taxon>
        <taxon>Streptophyta</taxon>
        <taxon>Embryophyta</taxon>
        <taxon>Tracheophyta</taxon>
        <taxon>Spermatophyta</taxon>
        <taxon>Magnoliopsida</taxon>
        <taxon>eudicotyledons</taxon>
        <taxon>Gunneridae</taxon>
        <taxon>Pentapetalae</taxon>
        <taxon>asterids</taxon>
        <taxon>lamiids</taxon>
        <taxon>Lamiales</taxon>
        <taxon>Phrymaceae</taxon>
        <taxon>Erythranthe</taxon>
    </lineage>
</organism>
<dbReference type="AlphaFoldDB" id="A0A022RQB1"/>
<sequence length="71" mass="8310">ILAQQYRRNMSQLSVHFKTSIIPSRTKHESFDLFGSHAQLLRTFFGNGSVRCKRCFTRVVKLLHSWHCMGN</sequence>
<dbReference type="Proteomes" id="UP000030748">
    <property type="component" value="Unassembled WGS sequence"/>
</dbReference>
<name>A0A022RQB1_ERYGU</name>
<gene>
    <name evidence="1" type="ORF">MIMGU_mgv11b021666mg</name>
</gene>
<keyword evidence="2" id="KW-1185">Reference proteome</keyword>
<accession>A0A022RQB1</accession>
<reference evidence="1" key="1">
    <citation type="journal article" date="2013" name="Proc. Natl. Acad. Sci. U.S.A.">
        <title>Fine-scale variation in meiotic recombination in Mimulus inferred from population shotgun sequencing.</title>
        <authorList>
            <person name="Hellsten U."/>
            <person name="Wright K.M."/>
            <person name="Jenkins J."/>
            <person name="Shu S."/>
            <person name="Yuan Y."/>
            <person name="Wessler S.R."/>
            <person name="Schmutz J."/>
            <person name="Willis J.H."/>
            <person name="Rokhsar D.S."/>
        </authorList>
    </citation>
    <scope>NUCLEOTIDE SEQUENCE [LARGE SCALE GENOMIC DNA]</scope>
</reference>
<feature type="non-terminal residue" evidence="1">
    <location>
        <position position="1"/>
    </location>
</feature>
<dbReference type="EMBL" id="KI630365">
    <property type="protein sequence ID" value="EYU41120.1"/>
    <property type="molecule type" value="Genomic_DNA"/>
</dbReference>
<proteinExistence type="predicted"/>